<keyword evidence="2" id="KW-1185">Reference proteome</keyword>
<name>A0A8H7CN94_9AGAR</name>
<gene>
    <name evidence="1" type="ORF">MVEN_01891000</name>
</gene>
<evidence type="ECO:0000313" key="1">
    <source>
        <dbReference type="EMBL" id="KAF7341533.1"/>
    </source>
</evidence>
<sequence length="141" mass="15644">MSSSPPTRMIGVHKAPANLSREELEKKYRILANAFTSLPVVQKHGLTYEVCFANPTFDDQIRAINLAPSDATVIAIFETTSHEALMEILHLLFLERLLTNAELQIMTDPAFRKVMEGGDFLDRGIGGTFAVDVLSLILIDK</sequence>
<reference evidence="1" key="1">
    <citation type="submission" date="2020-05" db="EMBL/GenBank/DDBJ databases">
        <title>Mycena genomes resolve the evolution of fungal bioluminescence.</title>
        <authorList>
            <person name="Tsai I.J."/>
        </authorList>
    </citation>
    <scope>NUCLEOTIDE SEQUENCE</scope>
    <source>
        <strain evidence="1">CCC161011</strain>
    </source>
</reference>
<dbReference type="AlphaFoldDB" id="A0A8H7CN94"/>
<comment type="caution">
    <text evidence="1">The sequence shown here is derived from an EMBL/GenBank/DDBJ whole genome shotgun (WGS) entry which is preliminary data.</text>
</comment>
<evidence type="ECO:0000313" key="2">
    <source>
        <dbReference type="Proteomes" id="UP000620124"/>
    </source>
</evidence>
<evidence type="ECO:0008006" key="3">
    <source>
        <dbReference type="Google" id="ProtNLM"/>
    </source>
</evidence>
<dbReference type="Proteomes" id="UP000620124">
    <property type="component" value="Unassembled WGS sequence"/>
</dbReference>
<accession>A0A8H7CN94</accession>
<protein>
    <recommendedName>
        <fullName evidence="3">EthD domain-containing protein</fullName>
    </recommendedName>
</protein>
<dbReference type="OrthoDB" id="2998290at2759"/>
<organism evidence="1 2">
    <name type="scientific">Mycena venus</name>
    <dbReference type="NCBI Taxonomy" id="2733690"/>
    <lineage>
        <taxon>Eukaryota</taxon>
        <taxon>Fungi</taxon>
        <taxon>Dikarya</taxon>
        <taxon>Basidiomycota</taxon>
        <taxon>Agaricomycotina</taxon>
        <taxon>Agaricomycetes</taxon>
        <taxon>Agaricomycetidae</taxon>
        <taxon>Agaricales</taxon>
        <taxon>Marasmiineae</taxon>
        <taxon>Mycenaceae</taxon>
        <taxon>Mycena</taxon>
    </lineage>
</organism>
<dbReference type="EMBL" id="JACAZI010000018">
    <property type="protein sequence ID" value="KAF7341533.1"/>
    <property type="molecule type" value="Genomic_DNA"/>
</dbReference>
<proteinExistence type="predicted"/>